<gene>
    <name evidence="1" type="ORF">F444_04439</name>
</gene>
<proteinExistence type="predicted"/>
<accession>A0A081AQN9</accession>
<comment type="caution">
    <text evidence="1">The sequence shown here is derived from an EMBL/GenBank/DDBJ whole genome shotgun (WGS) entry which is preliminary data.</text>
</comment>
<sequence>MSETGWRFYDGAPVKRQMLDLNDCAVIGSGISVGRVQLFLNSILRPRHALLTYIRQHQHS</sequence>
<organism evidence="1 2">
    <name type="scientific">Phytophthora nicotianae P1976</name>
    <dbReference type="NCBI Taxonomy" id="1317066"/>
    <lineage>
        <taxon>Eukaryota</taxon>
        <taxon>Sar</taxon>
        <taxon>Stramenopiles</taxon>
        <taxon>Oomycota</taxon>
        <taxon>Peronosporomycetes</taxon>
        <taxon>Peronosporales</taxon>
        <taxon>Peronosporaceae</taxon>
        <taxon>Phytophthora</taxon>
    </lineage>
</organism>
<protein>
    <submittedName>
        <fullName evidence="1">Uncharacterized protein</fullName>
    </submittedName>
</protein>
<reference evidence="1 2" key="1">
    <citation type="submission" date="2013-11" db="EMBL/GenBank/DDBJ databases">
        <title>The Genome Sequence of Phytophthora parasitica P1976.</title>
        <authorList>
            <consortium name="The Broad Institute Genomics Platform"/>
            <person name="Russ C."/>
            <person name="Tyler B."/>
            <person name="Panabieres F."/>
            <person name="Shan W."/>
            <person name="Tripathy S."/>
            <person name="Grunwald N."/>
            <person name="Machado M."/>
            <person name="Johnson C.S."/>
            <person name="Walker B."/>
            <person name="Young S."/>
            <person name="Zeng Q."/>
            <person name="Gargeya S."/>
            <person name="Fitzgerald M."/>
            <person name="Haas B."/>
            <person name="Abouelleil A."/>
            <person name="Allen A.W."/>
            <person name="Alvarado L."/>
            <person name="Arachchi H.M."/>
            <person name="Berlin A.M."/>
            <person name="Chapman S.B."/>
            <person name="Gainer-Dewar J."/>
            <person name="Goldberg J."/>
            <person name="Griggs A."/>
            <person name="Gujja S."/>
            <person name="Hansen M."/>
            <person name="Howarth C."/>
            <person name="Imamovic A."/>
            <person name="Ireland A."/>
            <person name="Larimer J."/>
            <person name="McCowan C."/>
            <person name="Murphy C."/>
            <person name="Pearson M."/>
            <person name="Poon T.W."/>
            <person name="Priest M."/>
            <person name="Roberts A."/>
            <person name="Saif S."/>
            <person name="Shea T."/>
            <person name="Sisk P."/>
            <person name="Sykes S."/>
            <person name="Wortman J."/>
            <person name="Nusbaum C."/>
            <person name="Birren B."/>
        </authorList>
    </citation>
    <scope>NUCLEOTIDE SEQUENCE [LARGE SCALE GENOMIC DNA]</scope>
    <source>
        <strain evidence="1 2">P1976</strain>
    </source>
</reference>
<dbReference type="EMBL" id="ANJA01000891">
    <property type="protein sequence ID" value="ETO81200.1"/>
    <property type="molecule type" value="Genomic_DNA"/>
</dbReference>
<evidence type="ECO:0000313" key="2">
    <source>
        <dbReference type="Proteomes" id="UP000028582"/>
    </source>
</evidence>
<name>A0A081AQN9_PHYNI</name>
<evidence type="ECO:0000313" key="1">
    <source>
        <dbReference type="EMBL" id="ETO81200.1"/>
    </source>
</evidence>
<dbReference type="Proteomes" id="UP000028582">
    <property type="component" value="Unassembled WGS sequence"/>
</dbReference>
<dbReference type="AlphaFoldDB" id="A0A081AQN9"/>